<keyword evidence="1" id="KW-0812">Transmembrane</keyword>
<dbReference type="NCBIfam" id="TIGR04391">
    <property type="entry name" value="CcmD_alt_fam"/>
    <property type="match status" value="1"/>
</dbReference>
<evidence type="ECO:0000313" key="4">
    <source>
        <dbReference type="Proteomes" id="UP000321580"/>
    </source>
</evidence>
<organism evidence="3 4">
    <name type="scientific">Phaeodactylibacter luteus</name>
    <dbReference type="NCBI Taxonomy" id="1564516"/>
    <lineage>
        <taxon>Bacteria</taxon>
        <taxon>Pseudomonadati</taxon>
        <taxon>Bacteroidota</taxon>
        <taxon>Saprospiria</taxon>
        <taxon>Saprospirales</taxon>
        <taxon>Haliscomenobacteraceae</taxon>
        <taxon>Phaeodactylibacter</taxon>
    </lineage>
</organism>
<evidence type="ECO:0000256" key="2">
    <source>
        <dbReference type="SAM" id="SignalP"/>
    </source>
</evidence>
<evidence type="ECO:0000313" key="3">
    <source>
        <dbReference type="EMBL" id="TXB62072.1"/>
    </source>
</evidence>
<gene>
    <name evidence="3" type="ORF">FRY97_16055</name>
</gene>
<name>A0A5C6RL70_9BACT</name>
<dbReference type="Proteomes" id="UP000321580">
    <property type="component" value="Unassembled WGS sequence"/>
</dbReference>
<keyword evidence="4" id="KW-1185">Reference proteome</keyword>
<keyword evidence="2" id="KW-0732">Signal</keyword>
<comment type="caution">
    <text evidence="3">The sequence shown here is derived from an EMBL/GenBank/DDBJ whole genome shotgun (WGS) entry which is preliminary data.</text>
</comment>
<reference evidence="3 4" key="1">
    <citation type="submission" date="2019-08" db="EMBL/GenBank/DDBJ databases">
        <title>Genome of Phaeodactylibacter luteus.</title>
        <authorList>
            <person name="Bowman J.P."/>
        </authorList>
    </citation>
    <scope>NUCLEOTIDE SEQUENCE [LARGE SCALE GENOMIC DNA]</scope>
    <source>
        <strain evidence="3 4">KCTC 42180</strain>
    </source>
</reference>
<sequence>MKKRFSLALLSLCLLNVLAAQNSTDTDFMRSTGKIYVVVAVVLAIFVGLVLFLVYLDRKLTKLENQIKDND</sequence>
<dbReference type="AlphaFoldDB" id="A0A5C6RL70"/>
<accession>A0A5C6RL70</accession>
<protein>
    <submittedName>
        <fullName evidence="3">CcmD family protein</fullName>
    </submittedName>
</protein>
<dbReference type="EMBL" id="VOOR01000038">
    <property type="protein sequence ID" value="TXB62072.1"/>
    <property type="molecule type" value="Genomic_DNA"/>
</dbReference>
<dbReference type="RefSeq" id="WP_147168580.1">
    <property type="nucleotide sequence ID" value="NZ_VOOR01000038.1"/>
</dbReference>
<dbReference type="InterPro" id="IPR030888">
    <property type="entry name" value="Put_ccm"/>
</dbReference>
<feature type="chain" id="PRO_5023149603" evidence="2">
    <location>
        <begin position="20"/>
        <end position="71"/>
    </location>
</feature>
<feature type="transmembrane region" description="Helical" evidence="1">
    <location>
        <begin position="35"/>
        <end position="56"/>
    </location>
</feature>
<feature type="signal peptide" evidence="2">
    <location>
        <begin position="1"/>
        <end position="19"/>
    </location>
</feature>
<dbReference type="Pfam" id="PF20077">
    <property type="entry name" value="CcmD_alt"/>
    <property type="match status" value="1"/>
</dbReference>
<proteinExistence type="predicted"/>
<keyword evidence="1" id="KW-1133">Transmembrane helix</keyword>
<evidence type="ECO:0000256" key="1">
    <source>
        <dbReference type="SAM" id="Phobius"/>
    </source>
</evidence>
<keyword evidence="1" id="KW-0472">Membrane</keyword>